<organism evidence="1 2">
    <name type="scientific">Streptomyces inusitatus</name>
    <dbReference type="NCBI Taxonomy" id="68221"/>
    <lineage>
        <taxon>Bacteria</taxon>
        <taxon>Bacillati</taxon>
        <taxon>Actinomycetota</taxon>
        <taxon>Actinomycetes</taxon>
        <taxon>Kitasatosporales</taxon>
        <taxon>Streptomycetaceae</taxon>
        <taxon>Streptomyces</taxon>
    </lineage>
</organism>
<evidence type="ECO:0008006" key="3">
    <source>
        <dbReference type="Google" id="ProtNLM"/>
    </source>
</evidence>
<protein>
    <recommendedName>
        <fullName evidence="3">DNA primase</fullName>
    </recommendedName>
</protein>
<keyword evidence="2" id="KW-1185">Reference proteome</keyword>
<gene>
    <name evidence="1" type="ORF">GCM10010387_57520</name>
</gene>
<reference evidence="1" key="2">
    <citation type="submission" date="2020-09" db="EMBL/GenBank/DDBJ databases">
        <authorList>
            <person name="Sun Q."/>
            <person name="Ohkuma M."/>
        </authorList>
    </citation>
    <scope>NUCLEOTIDE SEQUENCE</scope>
    <source>
        <strain evidence="1">JCM 4988</strain>
    </source>
</reference>
<evidence type="ECO:0000313" key="2">
    <source>
        <dbReference type="Proteomes" id="UP000630936"/>
    </source>
</evidence>
<dbReference type="AlphaFoldDB" id="A0A918V130"/>
<accession>A0A918V130</accession>
<evidence type="ECO:0000313" key="1">
    <source>
        <dbReference type="EMBL" id="GGZ55897.1"/>
    </source>
</evidence>
<name>A0A918V130_9ACTN</name>
<reference evidence="1" key="1">
    <citation type="journal article" date="2014" name="Int. J. Syst. Evol. Microbiol.">
        <title>Complete genome sequence of Corynebacterium casei LMG S-19264T (=DSM 44701T), isolated from a smear-ripened cheese.</title>
        <authorList>
            <consortium name="US DOE Joint Genome Institute (JGI-PGF)"/>
            <person name="Walter F."/>
            <person name="Albersmeier A."/>
            <person name="Kalinowski J."/>
            <person name="Ruckert C."/>
        </authorList>
    </citation>
    <scope>NUCLEOTIDE SEQUENCE</scope>
    <source>
        <strain evidence="1">JCM 4988</strain>
    </source>
</reference>
<proteinExistence type="predicted"/>
<sequence>MRTQDPQAAAHTYTQTLGWPIAVGHRYRPRAGCTCQNPTCPTPGAHPRPGTRHTDIGQELRETPSASIICQTICFDALVMPHPVAMAAMVRLEAEAPVPVPCLYLPSRHAALLVLPGTGTAALSARSQPVVAVRTGPDDWVPLPPSHDVRWDTPPWAEPTGGPVQLLPGGELRTHLSRSCLRNPSQGRA</sequence>
<dbReference type="Proteomes" id="UP000630936">
    <property type="component" value="Unassembled WGS sequence"/>
</dbReference>
<comment type="caution">
    <text evidence="1">The sequence shown here is derived from an EMBL/GenBank/DDBJ whole genome shotgun (WGS) entry which is preliminary data.</text>
</comment>
<dbReference type="EMBL" id="BMWG01000024">
    <property type="protein sequence ID" value="GGZ55897.1"/>
    <property type="molecule type" value="Genomic_DNA"/>
</dbReference>